<evidence type="ECO:0000313" key="1">
    <source>
        <dbReference type="EMBL" id="EHK54877.1"/>
    </source>
</evidence>
<accession>H0HWK4</accession>
<proteinExistence type="predicted"/>
<organism evidence="1 2">
    <name type="scientific">Mesorhizobium alhagi CCNWXJ12-2</name>
    <dbReference type="NCBI Taxonomy" id="1107882"/>
    <lineage>
        <taxon>Bacteria</taxon>
        <taxon>Pseudomonadati</taxon>
        <taxon>Pseudomonadota</taxon>
        <taxon>Alphaproteobacteria</taxon>
        <taxon>Hyphomicrobiales</taxon>
        <taxon>Phyllobacteriaceae</taxon>
        <taxon>Allomesorhizobium</taxon>
    </lineage>
</organism>
<dbReference type="AlphaFoldDB" id="H0HWK4"/>
<dbReference type="PATRIC" id="fig|1107882.3.peg.4454"/>
<dbReference type="RefSeq" id="WP_008838161.1">
    <property type="nucleotide sequence ID" value="NZ_AHAM01000186.1"/>
</dbReference>
<dbReference type="Pfam" id="PF14384">
    <property type="entry name" value="BrnA_antitoxin"/>
    <property type="match status" value="1"/>
</dbReference>
<dbReference type="OrthoDB" id="361944at2"/>
<dbReference type="InterPro" id="IPR025528">
    <property type="entry name" value="BrnA_antitoxin"/>
</dbReference>
<gene>
    <name evidence="1" type="ORF">MAXJ12_22827</name>
</gene>
<name>H0HWK4_9HYPH</name>
<dbReference type="EMBL" id="AHAM01000186">
    <property type="protein sequence ID" value="EHK54877.1"/>
    <property type="molecule type" value="Genomic_DNA"/>
</dbReference>
<sequence>MTKQKLLKEFVPDRGYSREDWDEVSDNPEWTEEDLKRARPFSEVFPDLAESIMRSRGRPPVETPKKQITLRLDQDVIEKFRGTGRGWQSRMNEALKRAKI</sequence>
<evidence type="ECO:0008006" key="3">
    <source>
        <dbReference type="Google" id="ProtNLM"/>
    </source>
</evidence>
<evidence type="ECO:0000313" key="2">
    <source>
        <dbReference type="Proteomes" id="UP000003250"/>
    </source>
</evidence>
<dbReference type="Proteomes" id="UP000003250">
    <property type="component" value="Unassembled WGS sequence"/>
</dbReference>
<reference evidence="1 2" key="1">
    <citation type="journal article" date="2012" name="J. Bacteriol.">
        <title>Draft Genome Sequence of Mesorhizobium alhagi CCNWXJ12-2T, a Novel Salt-Resistant Species Isolated from the Desert of Northwestern China.</title>
        <authorList>
            <person name="Zhou M."/>
            <person name="Chen W."/>
            <person name="Chen H."/>
            <person name="Wei G."/>
        </authorList>
    </citation>
    <scope>NUCLEOTIDE SEQUENCE [LARGE SCALE GENOMIC DNA]</scope>
    <source>
        <strain evidence="1 2">CCNWXJ12-2</strain>
    </source>
</reference>
<protein>
    <recommendedName>
        <fullName evidence="3">BrnA antitoxin family protein</fullName>
    </recommendedName>
</protein>
<keyword evidence="2" id="KW-1185">Reference proteome</keyword>